<reference evidence="1" key="1">
    <citation type="journal article" date="2018" name="Infect. Genet. Evol.">
        <title>The dynamic evolution of Drosophila innubila Nudivirus.</title>
        <authorList>
            <person name="Hill T."/>
            <person name="Unckless R.L."/>
        </authorList>
    </citation>
    <scope>NUCLEOTIDE SEQUENCE [LARGE SCALE GENOMIC DNA]</scope>
    <source>
        <strain evidence="1">DiNV_CH01M</strain>
    </source>
</reference>
<organism evidence="1">
    <name type="scientific">Drosophila innubila nudivirus</name>
    <dbReference type="NCBI Taxonomy" id="2057187"/>
    <lineage>
        <taxon>Viruses</taxon>
        <taxon>Viruses incertae sedis</taxon>
        <taxon>Naldaviricetes</taxon>
        <taxon>Lefavirales</taxon>
        <taxon>Nudiviridae</taxon>
        <taxon>Alphanudivirus</taxon>
        <taxon>Alphanudivirus droinnubilae</taxon>
    </lineage>
</organism>
<protein>
    <submittedName>
        <fullName evidence="1">Truncated vp39</fullName>
    </submittedName>
</protein>
<evidence type="ECO:0000313" key="1">
    <source>
        <dbReference type="EMBL" id="ATZ81532.1"/>
    </source>
</evidence>
<name>A0A2H4UX90_9VIRU</name>
<sequence>MMSTYLYLICNKHSAVMRESLKLANREIRSRRAWSLIIEQAFSNNRFNGARLKSFFHFIKSCDTNSQ</sequence>
<accession>A0A2H4UX90</accession>
<dbReference type="Proteomes" id="UP000290195">
    <property type="component" value="Segment"/>
</dbReference>
<keyword evidence="2" id="KW-1185">Reference proteome</keyword>
<evidence type="ECO:0000313" key="2">
    <source>
        <dbReference type="Proteomes" id="UP000290195"/>
    </source>
</evidence>
<dbReference type="EMBL" id="MF966379">
    <property type="protein sequence ID" value="ATZ81532.1"/>
    <property type="molecule type" value="Genomic_DNA"/>
</dbReference>
<proteinExistence type="predicted"/>
<gene>
    <name evidence="1" type="ORF">DiNV_CH01M_ORF48</name>
</gene>